<reference evidence="6 7" key="1">
    <citation type="submission" date="2016-02" db="EMBL/GenBank/DDBJ databases">
        <title>Comparison of Clostridium stercorarium subspecies using comparative genomics and transcriptomics.</title>
        <authorList>
            <person name="Schellenberg J."/>
            <person name="Thallinger G."/>
            <person name="Levin D.B."/>
            <person name="Zhang X."/>
            <person name="Alvare G."/>
            <person name="Fristensky B."/>
            <person name="Sparling R."/>
        </authorList>
    </citation>
    <scope>NUCLEOTIDE SEQUENCE [LARGE SCALE GENOMIC DNA]</scope>
    <source>
        <strain evidence="6 7">DSM 2910</strain>
    </source>
</reference>
<name>A0A1B1YCB7_THEST</name>
<evidence type="ECO:0000259" key="5">
    <source>
        <dbReference type="PROSITE" id="PS50931"/>
    </source>
</evidence>
<comment type="similarity">
    <text evidence="1">Belongs to the LysR transcriptional regulatory family.</text>
</comment>
<evidence type="ECO:0000313" key="6">
    <source>
        <dbReference type="EMBL" id="ANW98406.1"/>
    </source>
</evidence>
<dbReference type="OrthoDB" id="9778774at2"/>
<dbReference type="SUPFAM" id="SSF53850">
    <property type="entry name" value="Periplasmic binding protein-like II"/>
    <property type="match status" value="1"/>
</dbReference>
<evidence type="ECO:0000256" key="2">
    <source>
        <dbReference type="ARBA" id="ARBA00023015"/>
    </source>
</evidence>
<dbReference type="CDD" id="cd05466">
    <property type="entry name" value="PBP2_LTTR_substrate"/>
    <property type="match status" value="1"/>
</dbReference>
<dbReference type="GO" id="GO:0000976">
    <property type="term" value="F:transcription cis-regulatory region binding"/>
    <property type="evidence" value="ECO:0007669"/>
    <property type="project" value="TreeGrafter"/>
</dbReference>
<evidence type="ECO:0000256" key="1">
    <source>
        <dbReference type="ARBA" id="ARBA00009437"/>
    </source>
</evidence>
<dbReference type="AlphaFoldDB" id="A0A1B1YCB7"/>
<dbReference type="Pfam" id="PF00126">
    <property type="entry name" value="HTH_1"/>
    <property type="match status" value="1"/>
</dbReference>
<sequence length="294" mass="33477">MTSKLDAYRVFNEVAKQKSFSRAAKALYMTQPAVSQTIMNLEEELGTRLFTRTSKGVVLTNDGQLLYEYISSALNLIEMGERKISESKNLMVGEMKLGVGDTISKYYLLPYLEKFHSDFPNVKLKIINRTTLELCAMLKSGEIDIAVCNLPVKDPAIEVLKCIDIHDVFVCGEKYRYLAIKPRSIEEILQFPVIFLESKSNSRQYVEKYFLAKGIKIQPEIELGSHDLLLEFAKFNFGISCVIEEFAQEYLSNRSVYKIRLLEEIPARAIGFCFLKSVSLSAAARKFVSITLER</sequence>
<dbReference type="PRINTS" id="PR00039">
    <property type="entry name" value="HTHLYSR"/>
</dbReference>
<dbReference type="InterPro" id="IPR000847">
    <property type="entry name" value="LysR_HTH_N"/>
</dbReference>
<dbReference type="Gene3D" id="1.10.10.10">
    <property type="entry name" value="Winged helix-like DNA-binding domain superfamily/Winged helix DNA-binding domain"/>
    <property type="match status" value="1"/>
</dbReference>
<dbReference type="PANTHER" id="PTHR30126:SF64">
    <property type="entry name" value="HTH-TYPE TRANSCRIPTIONAL REGULATOR CITR"/>
    <property type="match status" value="1"/>
</dbReference>
<evidence type="ECO:0000256" key="4">
    <source>
        <dbReference type="ARBA" id="ARBA00023163"/>
    </source>
</evidence>
<protein>
    <submittedName>
        <fullName evidence="6">LysR family transcriptional regulator</fullName>
    </submittedName>
</protein>
<dbReference type="PANTHER" id="PTHR30126">
    <property type="entry name" value="HTH-TYPE TRANSCRIPTIONAL REGULATOR"/>
    <property type="match status" value="1"/>
</dbReference>
<keyword evidence="3" id="KW-0238">DNA-binding</keyword>
<organism evidence="6 7">
    <name type="scientific">Thermoclostridium stercorarium subsp. thermolacticum DSM 2910</name>
    <dbReference type="NCBI Taxonomy" id="1121336"/>
    <lineage>
        <taxon>Bacteria</taxon>
        <taxon>Bacillati</taxon>
        <taxon>Bacillota</taxon>
        <taxon>Clostridia</taxon>
        <taxon>Eubacteriales</taxon>
        <taxon>Oscillospiraceae</taxon>
        <taxon>Thermoclostridium</taxon>
    </lineage>
</organism>
<keyword evidence="4" id="KW-0804">Transcription</keyword>
<dbReference type="PROSITE" id="PS50931">
    <property type="entry name" value="HTH_LYSR"/>
    <property type="match status" value="1"/>
</dbReference>
<evidence type="ECO:0000313" key="7">
    <source>
        <dbReference type="Proteomes" id="UP000092971"/>
    </source>
</evidence>
<dbReference type="FunFam" id="1.10.10.10:FF:000001">
    <property type="entry name" value="LysR family transcriptional regulator"/>
    <property type="match status" value="1"/>
</dbReference>
<accession>A0A1B1YCB7</accession>
<proteinExistence type="inferred from homology"/>
<dbReference type="InterPro" id="IPR036390">
    <property type="entry name" value="WH_DNA-bd_sf"/>
</dbReference>
<dbReference type="RefSeq" id="WP_015358697.1">
    <property type="nucleotide sequence ID" value="NZ_CP014672.1"/>
</dbReference>
<dbReference type="InterPro" id="IPR036388">
    <property type="entry name" value="WH-like_DNA-bd_sf"/>
</dbReference>
<dbReference type="Proteomes" id="UP000092971">
    <property type="component" value="Chromosome"/>
</dbReference>
<dbReference type="EMBL" id="CP014672">
    <property type="protein sequence ID" value="ANW98406.1"/>
    <property type="molecule type" value="Genomic_DNA"/>
</dbReference>
<dbReference type="Gene3D" id="3.40.190.290">
    <property type="match status" value="1"/>
</dbReference>
<evidence type="ECO:0000256" key="3">
    <source>
        <dbReference type="ARBA" id="ARBA00023125"/>
    </source>
</evidence>
<dbReference type="InterPro" id="IPR005119">
    <property type="entry name" value="LysR_subst-bd"/>
</dbReference>
<keyword evidence="2" id="KW-0805">Transcription regulation</keyword>
<gene>
    <name evidence="6" type="ORF">CSTERTH_04790</name>
</gene>
<dbReference type="Pfam" id="PF03466">
    <property type="entry name" value="LysR_substrate"/>
    <property type="match status" value="1"/>
</dbReference>
<feature type="domain" description="HTH lysR-type" evidence="5">
    <location>
        <begin position="9"/>
        <end position="60"/>
    </location>
</feature>
<dbReference type="GO" id="GO:0003700">
    <property type="term" value="F:DNA-binding transcription factor activity"/>
    <property type="evidence" value="ECO:0007669"/>
    <property type="project" value="InterPro"/>
</dbReference>
<dbReference type="SUPFAM" id="SSF46785">
    <property type="entry name" value="Winged helix' DNA-binding domain"/>
    <property type="match status" value="1"/>
</dbReference>